<evidence type="ECO:0000313" key="1">
    <source>
        <dbReference type="EMBL" id="KIK56358.1"/>
    </source>
</evidence>
<evidence type="ECO:0000313" key="2">
    <source>
        <dbReference type="Proteomes" id="UP000053593"/>
    </source>
</evidence>
<dbReference type="OrthoDB" id="19861at2759"/>
<dbReference type="SUPFAM" id="SSF52540">
    <property type="entry name" value="P-loop containing nucleoside triphosphate hydrolases"/>
    <property type="match status" value="1"/>
</dbReference>
<dbReference type="HOGENOM" id="CLU_1133691_0_0_1"/>
<name>A0A0D0CMD2_9AGAR</name>
<dbReference type="EMBL" id="KN834798">
    <property type="protein sequence ID" value="KIK56358.1"/>
    <property type="molecule type" value="Genomic_DNA"/>
</dbReference>
<organism evidence="1 2">
    <name type="scientific">Collybiopsis luxurians FD-317 M1</name>
    <dbReference type="NCBI Taxonomy" id="944289"/>
    <lineage>
        <taxon>Eukaryota</taxon>
        <taxon>Fungi</taxon>
        <taxon>Dikarya</taxon>
        <taxon>Basidiomycota</taxon>
        <taxon>Agaricomycotina</taxon>
        <taxon>Agaricomycetes</taxon>
        <taxon>Agaricomycetidae</taxon>
        <taxon>Agaricales</taxon>
        <taxon>Marasmiineae</taxon>
        <taxon>Omphalotaceae</taxon>
        <taxon>Collybiopsis</taxon>
        <taxon>Collybiopsis luxurians</taxon>
    </lineage>
</organism>
<accession>A0A0D0CMD2</accession>
<sequence length="245" mass="28124">MNMANVNVFPNPSDPNFIKLSPTATRALLWAHHWGAPLEYTNKSRKILKVHPGGLPREMGGKLCVFKSYQPLNEFVDQPKNRRGTLIVGSPGIGKTTFLPYKFVQRLSRRLETLYYSGPTLYFFNEHGAFEVLSRQEYFFDDKRWDDIMALVDAEAGHNPPLLMLWSGNSQVRLVFATYPQVERYKEWRKQRSIATFIPNPPEFEEAILVYIFASQTTVLTHGQTGGSCTRSLIQLELIRTSDTY</sequence>
<gene>
    <name evidence="1" type="ORF">GYMLUDRAFT_818017</name>
</gene>
<keyword evidence="2" id="KW-1185">Reference proteome</keyword>
<dbReference type="InterPro" id="IPR027417">
    <property type="entry name" value="P-loop_NTPase"/>
</dbReference>
<proteinExistence type="predicted"/>
<protein>
    <submittedName>
        <fullName evidence="1">Uncharacterized protein</fullName>
    </submittedName>
</protein>
<dbReference type="AlphaFoldDB" id="A0A0D0CMD2"/>
<reference evidence="1 2" key="1">
    <citation type="submission" date="2014-04" db="EMBL/GenBank/DDBJ databases">
        <title>Evolutionary Origins and Diversification of the Mycorrhizal Mutualists.</title>
        <authorList>
            <consortium name="DOE Joint Genome Institute"/>
            <consortium name="Mycorrhizal Genomics Consortium"/>
            <person name="Kohler A."/>
            <person name="Kuo A."/>
            <person name="Nagy L.G."/>
            <person name="Floudas D."/>
            <person name="Copeland A."/>
            <person name="Barry K.W."/>
            <person name="Cichocki N."/>
            <person name="Veneault-Fourrey C."/>
            <person name="LaButti K."/>
            <person name="Lindquist E.A."/>
            <person name="Lipzen A."/>
            <person name="Lundell T."/>
            <person name="Morin E."/>
            <person name="Murat C."/>
            <person name="Riley R."/>
            <person name="Ohm R."/>
            <person name="Sun H."/>
            <person name="Tunlid A."/>
            <person name="Henrissat B."/>
            <person name="Grigoriev I.V."/>
            <person name="Hibbett D.S."/>
            <person name="Martin F."/>
        </authorList>
    </citation>
    <scope>NUCLEOTIDE SEQUENCE [LARGE SCALE GENOMIC DNA]</scope>
    <source>
        <strain evidence="1 2">FD-317 M1</strain>
    </source>
</reference>
<dbReference type="Proteomes" id="UP000053593">
    <property type="component" value="Unassembled WGS sequence"/>
</dbReference>